<dbReference type="OrthoDB" id="10524465at2759"/>
<reference evidence="2" key="1">
    <citation type="journal article" date="2020" name="Fungal Divers.">
        <title>Resolving the Mortierellaceae phylogeny through synthesis of multi-gene phylogenetics and phylogenomics.</title>
        <authorList>
            <person name="Vandepol N."/>
            <person name="Liber J."/>
            <person name="Desiro A."/>
            <person name="Na H."/>
            <person name="Kennedy M."/>
            <person name="Barry K."/>
            <person name="Grigoriev I.V."/>
            <person name="Miller A.N."/>
            <person name="O'Donnell K."/>
            <person name="Stajich J.E."/>
            <person name="Bonito G."/>
        </authorList>
    </citation>
    <scope>NUCLEOTIDE SEQUENCE</scope>
    <source>
        <strain evidence="2">MES-2147</strain>
    </source>
</reference>
<gene>
    <name evidence="2" type="ORF">BGZ65_012044</name>
</gene>
<evidence type="ECO:0000313" key="2">
    <source>
        <dbReference type="EMBL" id="KAF9969316.1"/>
    </source>
</evidence>
<sequence>MSFPTLPQSDYNTSNSLFQQATSTLQFTQQQQQHHQLQQRQEQERASSAAAAPPTQLSTKALAITSCATGGAHPPPLMGSAIVLANDSALHCFGGRLENRELTNCHYVLDVETCIWEVIYEASAPSERTHSFTSSVTGTE</sequence>
<feature type="non-terminal residue" evidence="2">
    <location>
        <position position="140"/>
    </location>
</feature>
<protein>
    <submittedName>
        <fullName evidence="2">Uncharacterized protein</fullName>
    </submittedName>
</protein>
<proteinExistence type="predicted"/>
<dbReference type="EMBL" id="JAAAHW010005258">
    <property type="protein sequence ID" value="KAF9969316.1"/>
    <property type="molecule type" value="Genomic_DNA"/>
</dbReference>
<evidence type="ECO:0000313" key="3">
    <source>
        <dbReference type="Proteomes" id="UP000749646"/>
    </source>
</evidence>
<dbReference type="AlphaFoldDB" id="A0A9P6M7J2"/>
<feature type="region of interest" description="Disordered" evidence="1">
    <location>
        <begin position="28"/>
        <end position="56"/>
    </location>
</feature>
<keyword evidence="3" id="KW-1185">Reference proteome</keyword>
<accession>A0A9P6M7J2</accession>
<dbReference type="Gene3D" id="2.120.10.80">
    <property type="entry name" value="Kelch-type beta propeller"/>
    <property type="match status" value="1"/>
</dbReference>
<name>A0A9P6M7J2_9FUNG</name>
<dbReference type="InterPro" id="IPR015915">
    <property type="entry name" value="Kelch-typ_b-propeller"/>
</dbReference>
<dbReference type="Proteomes" id="UP000749646">
    <property type="component" value="Unassembled WGS sequence"/>
</dbReference>
<dbReference type="SUPFAM" id="SSF117281">
    <property type="entry name" value="Kelch motif"/>
    <property type="match status" value="1"/>
</dbReference>
<comment type="caution">
    <text evidence="2">The sequence shown here is derived from an EMBL/GenBank/DDBJ whole genome shotgun (WGS) entry which is preliminary data.</text>
</comment>
<evidence type="ECO:0000256" key="1">
    <source>
        <dbReference type="SAM" id="MobiDB-lite"/>
    </source>
</evidence>
<organism evidence="2 3">
    <name type="scientific">Modicella reniformis</name>
    <dbReference type="NCBI Taxonomy" id="1440133"/>
    <lineage>
        <taxon>Eukaryota</taxon>
        <taxon>Fungi</taxon>
        <taxon>Fungi incertae sedis</taxon>
        <taxon>Mucoromycota</taxon>
        <taxon>Mortierellomycotina</taxon>
        <taxon>Mortierellomycetes</taxon>
        <taxon>Mortierellales</taxon>
        <taxon>Mortierellaceae</taxon>
        <taxon>Modicella</taxon>
    </lineage>
</organism>